<dbReference type="InterPro" id="IPR023210">
    <property type="entry name" value="NADP_OxRdtase_dom"/>
</dbReference>
<dbReference type="Proteomes" id="UP001499884">
    <property type="component" value="Unassembled WGS sequence"/>
</dbReference>
<dbReference type="EMBL" id="BAABEP010000002">
    <property type="protein sequence ID" value="GAA3711323.1"/>
    <property type="molecule type" value="Genomic_DNA"/>
</dbReference>
<reference evidence="3" key="1">
    <citation type="journal article" date="2019" name="Int. J. Syst. Evol. Microbiol.">
        <title>The Global Catalogue of Microorganisms (GCM) 10K type strain sequencing project: providing services to taxonomists for standard genome sequencing and annotation.</title>
        <authorList>
            <consortium name="The Broad Institute Genomics Platform"/>
            <consortium name="The Broad Institute Genome Sequencing Center for Infectious Disease"/>
            <person name="Wu L."/>
            <person name="Ma J."/>
        </authorList>
    </citation>
    <scope>NUCLEOTIDE SEQUENCE [LARGE SCALE GENOMIC DNA]</scope>
    <source>
        <strain evidence="3">JCM 30846</strain>
    </source>
</reference>
<dbReference type="SUPFAM" id="SSF51430">
    <property type="entry name" value="NAD(P)-linked oxidoreductase"/>
    <property type="match status" value="1"/>
</dbReference>
<dbReference type="InterPro" id="IPR036812">
    <property type="entry name" value="NAD(P)_OxRdtase_dom_sf"/>
</dbReference>
<evidence type="ECO:0000313" key="3">
    <source>
        <dbReference type="Proteomes" id="UP001499884"/>
    </source>
</evidence>
<dbReference type="InterPro" id="IPR053135">
    <property type="entry name" value="AKR2_Oxidoreductase"/>
</dbReference>
<dbReference type="PANTHER" id="PTHR43312:SF1">
    <property type="entry name" value="NADP-DEPENDENT OXIDOREDUCTASE DOMAIN-CONTAINING PROTEIN"/>
    <property type="match status" value="1"/>
</dbReference>
<sequence length="351" mass="38634">MTAHDLGVRHLCRGILTHPLGLHCDVPTDHTLPDGSVRAGRFLAGLHRAVERGATFFDTADSYGSGHSERVLGQFSRQNPDLALQLSSKVGQIRGSAEHPYAGRHIHHQLEQTLENLYAEELHLYTLDSFDFGPGDRYLGNAIDAMRTLREVKAIRAIGMRGPFTHYAASPEEWAAQADRFLYLFRLIKPDVVWTRFNAFTPAVSLDGQDLFTFAARNGVGLVLAAPLAHGVLVGNETVSKSSPASVPPRRAGLMPWLRERVDEQLHVLRHHFGDAPGTLGRLALRSSLQRGDQCVVVAGFSTGEQVEENFNCLGDPLTELELGIVDDVYAGLRTQVREAASRQPVKELQP</sequence>
<dbReference type="Pfam" id="PF00248">
    <property type="entry name" value="Aldo_ket_red"/>
    <property type="match status" value="1"/>
</dbReference>
<organism evidence="2 3">
    <name type="scientific">Streptomyces tremellae</name>
    <dbReference type="NCBI Taxonomy" id="1124239"/>
    <lineage>
        <taxon>Bacteria</taxon>
        <taxon>Bacillati</taxon>
        <taxon>Actinomycetota</taxon>
        <taxon>Actinomycetes</taxon>
        <taxon>Kitasatosporales</taxon>
        <taxon>Streptomycetaceae</taxon>
        <taxon>Streptomyces</taxon>
    </lineage>
</organism>
<gene>
    <name evidence="2" type="ORF">GCM10023082_06420</name>
</gene>
<proteinExistence type="predicted"/>
<dbReference type="RefSeq" id="WP_345640760.1">
    <property type="nucleotide sequence ID" value="NZ_BAABEP010000002.1"/>
</dbReference>
<accession>A0ABP7DZK2</accession>
<evidence type="ECO:0000259" key="1">
    <source>
        <dbReference type="Pfam" id="PF00248"/>
    </source>
</evidence>
<feature type="domain" description="NADP-dependent oxidoreductase" evidence="1">
    <location>
        <begin position="45"/>
        <end position="330"/>
    </location>
</feature>
<comment type="caution">
    <text evidence="2">The sequence shown here is derived from an EMBL/GenBank/DDBJ whole genome shotgun (WGS) entry which is preliminary data.</text>
</comment>
<dbReference type="Gene3D" id="3.20.20.100">
    <property type="entry name" value="NADP-dependent oxidoreductase domain"/>
    <property type="match status" value="1"/>
</dbReference>
<name>A0ABP7DZK2_9ACTN</name>
<keyword evidence="3" id="KW-1185">Reference proteome</keyword>
<protein>
    <submittedName>
        <fullName evidence="2">Aldo/keto reductase</fullName>
    </submittedName>
</protein>
<dbReference type="PANTHER" id="PTHR43312">
    <property type="entry name" value="D-THREO-ALDOSE 1-DEHYDROGENASE"/>
    <property type="match status" value="1"/>
</dbReference>
<evidence type="ECO:0000313" key="2">
    <source>
        <dbReference type="EMBL" id="GAA3711323.1"/>
    </source>
</evidence>